<dbReference type="OrthoDB" id="9768685at2"/>
<dbReference type="EMBL" id="CP021780">
    <property type="protein sequence ID" value="ASA23810.1"/>
    <property type="molecule type" value="Genomic_DNA"/>
</dbReference>
<keyword evidence="4" id="KW-1185">Reference proteome</keyword>
<dbReference type="Gene3D" id="3.40.50.2000">
    <property type="entry name" value="Glycogen Phosphorylase B"/>
    <property type="match status" value="2"/>
</dbReference>
<dbReference type="Pfam" id="PF00534">
    <property type="entry name" value="Glycos_transf_1"/>
    <property type="match status" value="1"/>
</dbReference>
<evidence type="ECO:0000259" key="2">
    <source>
        <dbReference type="Pfam" id="PF13439"/>
    </source>
</evidence>
<dbReference type="AlphaFoldDB" id="A0A2Z2KKF1"/>
<reference evidence="3 4" key="1">
    <citation type="submission" date="2017-06" db="EMBL/GenBank/DDBJ databases">
        <title>Complete genome sequence of Paenibacillus donghaensis KCTC 13049T isolated from East Sea sediment, South Korea.</title>
        <authorList>
            <person name="Jung B.K."/>
            <person name="Hong S.-J."/>
            <person name="Shin J.-H."/>
        </authorList>
    </citation>
    <scope>NUCLEOTIDE SEQUENCE [LARGE SCALE GENOMIC DNA]</scope>
    <source>
        <strain evidence="3 4">KCTC 13049</strain>
    </source>
</reference>
<dbReference type="PANTHER" id="PTHR12526:SF637">
    <property type="entry name" value="GLYCOSYLTRANSFERASE EPSF-RELATED"/>
    <property type="match status" value="1"/>
</dbReference>
<dbReference type="Pfam" id="PF13439">
    <property type="entry name" value="Glyco_transf_4"/>
    <property type="match status" value="1"/>
</dbReference>
<evidence type="ECO:0008006" key="5">
    <source>
        <dbReference type="Google" id="ProtNLM"/>
    </source>
</evidence>
<name>A0A2Z2KKF1_9BACL</name>
<organism evidence="3 4">
    <name type="scientific">Paenibacillus donghaensis</name>
    <dbReference type="NCBI Taxonomy" id="414771"/>
    <lineage>
        <taxon>Bacteria</taxon>
        <taxon>Bacillati</taxon>
        <taxon>Bacillota</taxon>
        <taxon>Bacilli</taxon>
        <taxon>Bacillales</taxon>
        <taxon>Paenibacillaceae</taxon>
        <taxon>Paenibacillus</taxon>
    </lineage>
</organism>
<dbReference type="KEGG" id="pdh:B9T62_25320"/>
<feature type="domain" description="Glycosyl transferase family 1" evidence="1">
    <location>
        <begin position="255"/>
        <end position="374"/>
    </location>
</feature>
<dbReference type="InterPro" id="IPR028098">
    <property type="entry name" value="Glyco_trans_4-like_N"/>
</dbReference>
<evidence type="ECO:0000313" key="4">
    <source>
        <dbReference type="Proteomes" id="UP000249890"/>
    </source>
</evidence>
<feature type="domain" description="Glycosyltransferase subfamily 4-like N-terminal" evidence="2">
    <location>
        <begin position="26"/>
        <end position="218"/>
    </location>
</feature>
<sequence>MKMKILQVNCVYNRGSTGKIVNDIHKGLQEIEIESIVCYGRGPKTHEPHIYKTSSEGMAKLNALRSRITGLQYNGSAIATHRILNIIKRENPDIVHLHCINGYFVNIYKLIEFLKINNINTVLSLHAEFMHTGSCGHAYECNKWMVGCGECPQLWNATKSYFFDRTSRAWRMMESAFEGFNKLKVVAVSEWLKQRAEKSPIMKDLDFKVIGNGIDTEKTFYPHDFRNLKAKYGLSDERVLLHVTAGFSLDEDDIKGGRYIVKLAEKLKRENIKIIIVGSYNLNLTLPENIINVGRVNNQIELARYYSLADLTVLTSKRETYSMVCAESLSCGTPIVGFKAGAPETISLKSYSAFVDYGDINSLDKTIRDWIHVKSHLTSTAISSLAKQTYSKEKMNLEYIKIYTQLYQNIIKES</sequence>
<proteinExistence type="predicted"/>
<accession>A0A2Z2KKF1</accession>
<gene>
    <name evidence="3" type="ORF">B9T62_25320</name>
</gene>
<evidence type="ECO:0000259" key="1">
    <source>
        <dbReference type="Pfam" id="PF00534"/>
    </source>
</evidence>
<dbReference type="Proteomes" id="UP000249890">
    <property type="component" value="Chromosome"/>
</dbReference>
<dbReference type="SUPFAM" id="SSF53756">
    <property type="entry name" value="UDP-Glycosyltransferase/glycogen phosphorylase"/>
    <property type="match status" value="1"/>
</dbReference>
<dbReference type="InterPro" id="IPR001296">
    <property type="entry name" value="Glyco_trans_1"/>
</dbReference>
<dbReference type="PANTHER" id="PTHR12526">
    <property type="entry name" value="GLYCOSYLTRANSFERASE"/>
    <property type="match status" value="1"/>
</dbReference>
<dbReference type="GO" id="GO:0016757">
    <property type="term" value="F:glycosyltransferase activity"/>
    <property type="evidence" value="ECO:0007669"/>
    <property type="project" value="InterPro"/>
</dbReference>
<evidence type="ECO:0000313" key="3">
    <source>
        <dbReference type="EMBL" id="ASA23810.1"/>
    </source>
</evidence>
<protein>
    <recommendedName>
        <fullName evidence="5">Glycosyl transferase</fullName>
    </recommendedName>
</protein>